<accession>A0A249XV99</accession>
<keyword evidence="2" id="KW-1185">Reference proteome</keyword>
<evidence type="ECO:0000313" key="1">
    <source>
        <dbReference type="EMBL" id="ASZ75446.1"/>
    </source>
</evidence>
<organism evidence="1 2">
    <name type="scientific">Mycobacterium phage Kimona</name>
    <dbReference type="NCBI Taxonomy" id="2024295"/>
    <lineage>
        <taxon>Viruses</taxon>
        <taxon>Duplodnaviria</taxon>
        <taxon>Heunggongvirae</taxon>
        <taxon>Uroviricota</taxon>
        <taxon>Caudoviricetes</taxon>
        <taxon>Kimonavirus</taxon>
        <taxon>Kimonavirus kimona</taxon>
    </lineage>
</organism>
<dbReference type="GO" id="GO:0006508">
    <property type="term" value="P:proteolysis"/>
    <property type="evidence" value="ECO:0007669"/>
    <property type="project" value="UniProtKB-KW"/>
</dbReference>
<dbReference type="Proteomes" id="UP000222598">
    <property type="component" value="Segment"/>
</dbReference>
<evidence type="ECO:0000313" key="2">
    <source>
        <dbReference type="Proteomes" id="UP000222598"/>
    </source>
</evidence>
<dbReference type="InterPro" id="IPR057369">
    <property type="entry name" value="VG15"/>
</dbReference>
<protein>
    <submittedName>
        <fullName evidence="1">Capsid maturation protease</fullName>
    </submittedName>
</protein>
<dbReference type="Pfam" id="PF25310">
    <property type="entry name" value="VG15"/>
    <property type="match status" value="1"/>
</dbReference>
<dbReference type="EMBL" id="MF472895">
    <property type="protein sequence ID" value="ASZ75446.1"/>
    <property type="molecule type" value="Genomic_DNA"/>
</dbReference>
<sequence>MTPEEYAARQAALSAAVATYVLRFGRLFLQPALSVADWIAFLQLLYPEVYQKRLEAAEIARQFYDSEREKHGRPRHERFLVEYDFEEFVDDMEPTRRKMSMQQAPQTALGEVARRVVRNVENAGRKQIIRAVENDPQTGVVKGWARVATGRETCYWCLMLISRGPVYLGADTAGLDLDDDTAAEMWAAGEDVSEYMRQWHDGCDCKVVPVYHETNWPGYAAYKRAEQLWIEAGREANRLIESGEAATDNMNRETQKALRRLLERGRVSMSEFAFAA</sequence>
<dbReference type="GeneID" id="64871974"/>
<gene>
    <name evidence="1" type="primary">10</name>
    <name evidence="1" type="ORF">PBI_KIMONA_10</name>
</gene>
<dbReference type="KEGG" id="vg:64871974"/>
<dbReference type="GO" id="GO:0008233">
    <property type="term" value="F:peptidase activity"/>
    <property type="evidence" value="ECO:0007669"/>
    <property type="project" value="UniProtKB-KW"/>
</dbReference>
<name>A0A249XV99_9CAUD</name>
<reference evidence="2" key="1">
    <citation type="submission" date="2017-07" db="EMBL/GenBank/DDBJ databases">
        <authorList>
            <person name="Sun Z.S."/>
            <person name="Albrecht U."/>
            <person name="Echele G."/>
            <person name="Lee C.C."/>
        </authorList>
    </citation>
    <scope>NUCLEOTIDE SEQUENCE [LARGE SCALE GENOMIC DNA]</scope>
</reference>
<proteinExistence type="predicted"/>
<keyword evidence="1" id="KW-0645">Protease</keyword>
<keyword evidence="1" id="KW-0378">Hydrolase</keyword>
<dbReference type="RefSeq" id="YP_010062309.1">
    <property type="nucleotide sequence ID" value="NC_054793.1"/>
</dbReference>